<keyword evidence="2 7" id="KW-0808">Transferase</keyword>
<dbReference type="GO" id="GO:0003887">
    <property type="term" value="F:DNA-directed DNA polymerase activity"/>
    <property type="evidence" value="ECO:0007669"/>
    <property type="project" value="UniProtKB-KW"/>
</dbReference>
<accession>A0A3S3S8J8</accession>
<dbReference type="PRINTS" id="PR00106">
    <property type="entry name" value="DNAPOLB"/>
</dbReference>
<keyword evidence="4 7" id="KW-0239">DNA-directed DNA polymerase</keyword>
<dbReference type="GO" id="GO:0003677">
    <property type="term" value="F:DNA binding"/>
    <property type="evidence" value="ECO:0007669"/>
    <property type="project" value="UniProtKB-KW"/>
</dbReference>
<comment type="similarity">
    <text evidence="1 7">Belongs to the DNA polymerase type-B family.</text>
</comment>
<evidence type="ECO:0000313" key="11">
    <source>
        <dbReference type="EMBL" id="RWX73961.1"/>
    </source>
</evidence>
<feature type="region of interest" description="Disordered" evidence="8">
    <location>
        <begin position="1"/>
        <end position="80"/>
    </location>
</feature>
<evidence type="ECO:0000259" key="10">
    <source>
        <dbReference type="Pfam" id="PF03104"/>
    </source>
</evidence>
<dbReference type="EMBL" id="RXGA01000002">
    <property type="protein sequence ID" value="RWX73961.1"/>
    <property type="molecule type" value="Genomic_DNA"/>
</dbReference>
<dbReference type="SUPFAM" id="SSF53098">
    <property type="entry name" value="Ribonuclease H-like"/>
    <property type="match status" value="1"/>
</dbReference>
<dbReference type="InterPro" id="IPR043502">
    <property type="entry name" value="DNA/RNA_pol_sf"/>
</dbReference>
<feature type="domain" description="DNA-directed DNA polymerase family B multifunctional" evidence="9">
    <location>
        <begin position="516"/>
        <end position="897"/>
    </location>
</feature>
<dbReference type="InterPro" id="IPR006134">
    <property type="entry name" value="DNA-dir_DNA_pol_B_multi_dom"/>
</dbReference>
<dbReference type="Gene3D" id="3.90.1600.10">
    <property type="entry name" value="Palm domain of DNA polymerase"/>
    <property type="match status" value="1"/>
</dbReference>
<feature type="domain" description="DNA-directed DNA polymerase family B exonuclease" evidence="10">
    <location>
        <begin position="217"/>
        <end position="400"/>
    </location>
</feature>
<sequence>MPGLDTFIPDSQKRRQPPRPSPSGTPSGTGRESEPHRSPRVGRPPRGEGDRIEREDATEPDEVDAETEAAEAEADADAEAEGIPAHEAEEAEEIIAQTKFEAETPSETGSCVLLSVSYSGNRGKALAKLYDLERQRVVFWYDNTGHQPYLLTDMSLDELLSSEAASHPGFDPGGCREIEKHDLLQDKAVRMTKVAAKDPTSVGGRGTGIRDLLGERSWEDRIRYHECFVYDRRLVPGYYYRISGGSLVPEAQPVPIDALKRAFPGATPAFLDSLTEWFPIFSSPVPDYRRVAIDIEVETEAQDRVPDPQVAANPVICVSAAGSDGRKQVLILRREGFDGDRGGAERPKELPEDASLIYFDREIDLIREVFQLLVDYPIVLTFNGDNFDLHYLWKRAQVLGMRREEIPIVMGREIALLPVGVHVDLYKFFHNHAIQIYAFGNAYKELTLDAISEALLGIKKIQLEKSINELDYLSLANYCFRDSLITLRLTTEHSSLVMNLITLIMRISRVSMEDATRQGVSSWIRSLFYDEHRKGNYLIPKKEDISLAKGGSSTTAVIKGKKYKGALVIKPESGVFFNVIVLDFASLYPSIISRWNLSYETVRCPHPECRKNLVPDTDHWVCTRRVGMMAHVVGLLRDVRVRWFKPKSKDPSLSDEERGYYKVVQQALKVFLNASYGVFGAEIFPLYCLPLADSTTAIGRSIITETIEKAKGLGMKVLYSDTDSIFLHQPTKEQISSLLSWAESKFGIDLEIDKRYTFVTFSGRKKNYLGVLDSGVVDIKGLMGKKRNTPPFIKNAFVEMTQVLREVKSPQDFEAAKSKIKAIVQRCYSDLKARRIPLDDLVFKVMISRPLDRYDKTTPQHVKAAKLLEEKGKEVKPGDLISFVKVQGPLGVKPVQLARIDEVDVDKYVGHIESTFGQVLEALNIDFEEIVGVKRLDFFSR</sequence>
<keyword evidence="3 7" id="KW-0548">Nucleotidyltransferase</keyword>
<dbReference type="Pfam" id="PF03104">
    <property type="entry name" value="DNA_pol_B_exo1"/>
    <property type="match status" value="1"/>
</dbReference>
<dbReference type="EC" id="2.7.7.7" evidence="7"/>
<evidence type="ECO:0000256" key="1">
    <source>
        <dbReference type="ARBA" id="ARBA00005755"/>
    </source>
</evidence>
<reference evidence="11 12" key="1">
    <citation type="submission" date="2018-12" db="EMBL/GenBank/DDBJ databases">
        <title>The complete genome of the methanogenic archaea of the candidate phylum Verstraetearchaeota, obtained from the metagenome of underground thermal water.</title>
        <authorList>
            <person name="Kadnikov V.V."/>
            <person name="Mardanov A.V."/>
            <person name="Beletsky A.V."/>
            <person name="Karnachuk O.V."/>
            <person name="Ravin N.V."/>
        </authorList>
    </citation>
    <scope>NUCLEOTIDE SEQUENCE [LARGE SCALE GENOMIC DNA]</scope>
    <source>
        <strain evidence="11">Ch88</strain>
    </source>
</reference>
<dbReference type="FunFam" id="1.10.287.690:FF:000011">
    <property type="entry name" value="DNA polymerase"/>
    <property type="match status" value="1"/>
</dbReference>
<dbReference type="Pfam" id="PF00136">
    <property type="entry name" value="DNA_pol_B"/>
    <property type="match status" value="1"/>
</dbReference>
<gene>
    <name evidence="11" type="ORF">Metus_0740</name>
</gene>
<dbReference type="InterPro" id="IPR006133">
    <property type="entry name" value="DNA-dir_DNA_pol_B_exonuc"/>
</dbReference>
<evidence type="ECO:0000256" key="3">
    <source>
        <dbReference type="ARBA" id="ARBA00022695"/>
    </source>
</evidence>
<feature type="compositionally biased region" description="Acidic residues" evidence="8">
    <location>
        <begin position="58"/>
        <end position="80"/>
    </location>
</feature>
<evidence type="ECO:0000256" key="8">
    <source>
        <dbReference type="SAM" id="MobiDB-lite"/>
    </source>
</evidence>
<dbReference type="SMART" id="SM00486">
    <property type="entry name" value="POLBc"/>
    <property type="match status" value="1"/>
</dbReference>
<comment type="caution">
    <text evidence="11">The sequence shown here is derived from an EMBL/GenBank/DDBJ whole genome shotgun (WGS) entry which is preliminary data.</text>
</comment>
<dbReference type="AlphaFoldDB" id="A0A3S3S8J8"/>
<dbReference type="InterPro" id="IPR036397">
    <property type="entry name" value="RNaseH_sf"/>
</dbReference>
<comment type="catalytic activity">
    <reaction evidence="6 7">
        <text>DNA(n) + a 2'-deoxyribonucleoside 5'-triphosphate = DNA(n+1) + diphosphate</text>
        <dbReference type="Rhea" id="RHEA:22508"/>
        <dbReference type="Rhea" id="RHEA-COMP:17339"/>
        <dbReference type="Rhea" id="RHEA-COMP:17340"/>
        <dbReference type="ChEBI" id="CHEBI:33019"/>
        <dbReference type="ChEBI" id="CHEBI:61560"/>
        <dbReference type="ChEBI" id="CHEBI:173112"/>
        <dbReference type="EC" id="2.7.7.7"/>
    </reaction>
</comment>
<proteinExistence type="inferred from homology"/>
<evidence type="ECO:0000256" key="7">
    <source>
        <dbReference type="RuleBase" id="RU000442"/>
    </source>
</evidence>
<keyword evidence="7" id="KW-0235">DNA replication</keyword>
<dbReference type="PANTHER" id="PTHR10322">
    <property type="entry name" value="DNA POLYMERASE CATALYTIC SUBUNIT"/>
    <property type="match status" value="1"/>
</dbReference>
<dbReference type="Gene3D" id="3.30.420.10">
    <property type="entry name" value="Ribonuclease H-like superfamily/Ribonuclease H"/>
    <property type="match status" value="1"/>
</dbReference>
<organism evidence="11 12">
    <name type="scientific">Methanosuratincola subterraneus</name>
    <dbReference type="NCBI Taxonomy" id="2593994"/>
    <lineage>
        <taxon>Archaea</taxon>
        <taxon>Thermoproteota</taxon>
        <taxon>Methanosuratincolia</taxon>
        <taxon>Candidatus Methanomethylicales</taxon>
        <taxon>Candidatus Methanomethylicaceae</taxon>
        <taxon>Candidatus Methanosuratincola (ex Vanwonterghem et al. 2016)</taxon>
    </lineage>
</organism>
<keyword evidence="5 7" id="KW-0238">DNA-binding</keyword>
<dbReference type="InterPro" id="IPR050240">
    <property type="entry name" value="DNA_pol_type-B"/>
</dbReference>
<evidence type="ECO:0000256" key="6">
    <source>
        <dbReference type="ARBA" id="ARBA00049244"/>
    </source>
</evidence>
<dbReference type="PROSITE" id="PS00116">
    <property type="entry name" value="DNA_POLYMERASE_B"/>
    <property type="match status" value="1"/>
</dbReference>
<dbReference type="InterPro" id="IPR023211">
    <property type="entry name" value="DNA_pol_palm_dom_sf"/>
</dbReference>
<dbReference type="GO" id="GO:0000166">
    <property type="term" value="F:nucleotide binding"/>
    <property type="evidence" value="ECO:0007669"/>
    <property type="project" value="InterPro"/>
</dbReference>
<dbReference type="InterPro" id="IPR017964">
    <property type="entry name" value="DNA-dir_DNA_pol_B_CS"/>
</dbReference>
<dbReference type="SUPFAM" id="SSF56672">
    <property type="entry name" value="DNA/RNA polymerases"/>
    <property type="match status" value="1"/>
</dbReference>
<evidence type="ECO:0000313" key="12">
    <source>
        <dbReference type="Proteomes" id="UP000288215"/>
    </source>
</evidence>
<dbReference type="InterPro" id="IPR012337">
    <property type="entry name" value="RNaseH-like_sf"/>
</dbReference>
<dbReference type="InterPro" id="IPR006172">
    <property type="entry name" value="DNA-dir_DNA_pol_B"/>
</dbReference>
<evidence type="ECO:0000256" key="2">
    <source>
        <dbReference type="ARBA" id="ARBA00022679"/>
    </source>
</evidence>
<name>A0A3S3S8J8_METS7</name>
<evidence type="ECO:0000256" key="4">
    <source>
        <dbReference type="ARBA" id="ARBA00022932"/>
    </source>
</evidence>
<feature type="compositionally biased region" description="Basic and acidic residues" evidence="8">
    <location>
        <begin position="45"/>
        <end position="57"/>
    </location>
</feature>
<dbReference type="Gene3D" id="1.10.287.1390">
    <property type="match status" value="2"/>
</dbReference>
<evidence type="ECO:0000256" key="5">
    <source>
        <dbReference type="ARBA" id="ARBA00023125"/>
    </source>
</evidence>
<dbReference type="Gene3D" id="1.10.287.690">
    <property type="entry name" value="Helix hairpin bin"/>
    <property type="match status" value="1"/>
</dbReference>
<protein>
    <recommendedName>
        <fullName evidence="7">DNA polymerase</fullName>
        <ecNumber evidence="7">2.7.7.7</ecNumber>
    </recommendedName>
</protein>
<dbReference type="PANTHER" id="PTHR10322:SF20">
    <property type="entry name" value="DNA POLYMERASE 1"/>
    <property type="match status" value="1"/>
</dbReference>
<evidence type="ECO:0000259" key="9">
    <source>
        <dbReference type="Pfam" id="PF00136"/>
    </source>
</evidence>
<dbReference type="GO" id="GO:0006261">
    <property type="term" value="P:DNA-templated DNA replication"/>
    <property type="evidence" value="ECO:0007669"/>
    <property type="project" value="TreeGrafter"/>
</dbReference>
<dbReference type="NCBIfam" id="NF004417">
    <property type="entry name" value="PRK05761.1-3"/>
    <property type="match status" value="1"/>
</dbReference>
<dbReference type="Proteomes" id="UP000288215">
    <property type="component" value="Unassembled WGS sequence"/>
</dbReference>